<keyword evidence="3" id="KW-1185">Reference proteome</keyword>
<evidence type="ECO:0000256" key="1">
    <source>
        <dbReference type="SAM" id="MobiDB-lite"/>
    </source>
</evidence>
<feature type="compositionally biased region" description="Polar residues" evidence="1">
    <location>
        <begin position="126"/>
        <end position="141"/>
    </location>
</feature>
<gene>
    <name evidence="2" type="ORF">MRATA1EN1_LOCUS28271</name>
</gene>
<sequence length="217" mass="22712">MEAERADSLGLGVAVQSGLSLAWDAGSLAAGPLFSLQAREEGARLQGWKQDSSSGTVRSWYRHCALLRVETVRQLGLGSETLVDAETWGHSASVLALPSGVAPSGPRGPLQLLPRAGVAPLPRAPTGTQANNPKRSGSTARATRPGAREAGQRYQPKAKRDKWAGPGAGGGVHSTGQQGFPALRVHSGEPGEDSSPHYITASAERARCSRYGSFLRL</sequence>
<protein>
    <submittedName>
        <fullName evidence="2">Uncharacterized protein</fullName>
    </submittedName>
</protein>
<reference evidence="2" key="1">
    <citation type="submission" date="2023-04" db="EMBL/GenBank/DDBJ databases">
        <authorList>
            <consortium name="ELIXIR-Norway"/>
        </authorList>
    </citation>
    <scope>NUCLEOTIDE SEQUENCE [LARGE SCALE GENOMIC DNA]</scope>
</reference>
<dbReference type="EMBL" id="OX459945">
    <property type="protein sequence ID" value="CAI9179309.1"/>
    <property type="molecule type" value="Genomic_DNA"/>
</dbReference>
<feature type="region of interest" description="Disordered" evidence="1">
    <location>
        <begin position="102"/>
        <end position="201"/>
    </location>
</feature>
<proteinExistence type="predicted"/>
<evidence type="ECO:0000313" key="2">
    <source>
        <dbReference type="EMBL" id="CAI9179309.1"/>
    </source>
</evidence>
<accession>A0ABN9A5W6</accession>
<dbReference type="Proteomes" id="UP001176941">
    <property type="component" value="Chromosome 9"/>
</dbReference>
<organism evidence="2 3">
    <name type="scientific">Rangifer tarandus platyrhynchus</name>
    <name type="common">Svalbard reindeer</name>
    <dbReference type="NCBI Taxonomy" id="3082113"/>
    <lineage>
        <taxon>Eukaryota</taxon>
        <taxon>Metazoa</taxon>
        <taxon>Chordata</taxon>
        <taxon>Craniata</taxon>
        <taxon>Vertebrata</taxon>
        <taxon>Euteleostomi</taxon>
        <taxon>Mammalia</taxon>
        <taxon>Eutheria</taxon>
        <taxon>Laurasiatheria</taxon>
        <taxon>Artiodactyla</taxon>
        <taxon>Ruminantia</taxon>
        <taxon>Pecora</taxon>
        <taxon>Cervidae</taxon>
        <taxon>Odocoileinae</taxon>
        <taxon>Rangifer</taxon>
    </lineage>
</organism>
<name>A0ABN9A5W6_RANTA</name>
<evidence type="ECO:0000313" key="3">
    <source>
        <dbReference type="Proteomes" id="UP001176941"/>
    </source>
</evidence>